<dbReference type="OrthoDB" id="85914at2157"/>
<evidence type="ECO:0000313" key="2">
    <source>
        <dbReference type="Proteomes" id="UP000029980"/>
    </source>
</evidence>
<dbReference type="RefSeq" id="WP_050002556.1">
    <property type="nucleotide sequence ID" value="NZ_CP008887.1"/>
</dbReference>
<protein>
    <submittedName>
        <fullName evidence="1">Uncharacterized protein</fullName>
    </submittedName>
</protein>
<proteinExistence type="predicted"/>
<dbReference type="EMBL" id="CP008887">
    <property type="protein sequence ID" value="AIU69575.1"/>
    <property type="molecule type" value="Genomic_DNA"/>
</dbReference>
<keyword evidence="2" id="KW-1185">Reference proteome</keyword>
<organism evidence="1 2">
    <name type="scientific">Thermococcus eurythermalis</name>
    <dbReference type="NCBI Taxonomy" id="1505907"/>
    <lineage>
        <taxon>Archaea</taxon>
        <taxon>Methanobacteriati</taxon>
        <taxon>Methanobacteriota</taxon>
        <taxon>Thermococci</taxon>
        <taxon>Thermococcales</taxon>
        <taxon>Thermococcaceae</taxon>
        <taxon>Thermococcus</taxon>
    </lineage>
</organism>
<dbReference type="KEGG" id="teu:TEU_04035"/>
<evidence type="ECO:0000313" key="1">
    <source>
        <dbReference type="EMBL" id="AIU69575.1"/>
    </source>
</evidence>
<dbReference type="HOGENOM" id="CLU_034624_0_0_2"/>
<dbReference type="Proteomes" id="UP000029980">
    <property type="component" value="Chromosome"/>
</dbReference>
<sequence length="578" mass="62545">MKRGQLLSFDALLAVVIIIFMLGAVSATSDNLKSGLTSLLGWYDRTSIPDTMLDVLLKSPGSPPNWSEDSSSLVVPGLRAYSDQYVDYDKAVAFFNLLENNDSRWGHALSNLSLGHPFLLDFYLGKWAFKANFSWNPNVGGGVPPGFNVYNGSCSITGSAQLSFDDPTIIPCSPLDVRGSTDITASSHLCIVGPVGVDTRGSITVDVGHYPPSQEYPYLAIGGDWIIRGAGTVHVAGNAYVLGALVVLGGGSRDIDIAKDLIIYGNTSNPYMIDITGASVSINVGIAGSSPGNVYVRVNGIWYASNQTGVWYRRTGNGWEKVQGTPAGIVYNSKVLTVNGYPLSPDWRPPSPPDCLSYGQGQPLTVSHIEGNYTYPQQLNGSQVWNRVAYLNGSFLVNPADISRVFAAMNASDWVSYSERNTVMSLFKYNRTIWITGNSEDILLGGVLRYPIPSYALLRFVIPNETGYLLMVIVDGGDLKALGVWKTSKTPTVMGQMWKLAGGTVTTVAAYRGSGDSLTIPWGDVFSAPTGAGRPVLMYLYSNAFTQPVKMVDEGDIGVLLSPMYEPLLVKLWVWDER</sequence>
<name>A0A097QSU6_9EURY</name>
<gene>
    <name evidence="1" type="ORF">TEU_04035</name>
</gene>
<dbReference type="GeneID" id="25152604"/>
<dbReference type="AlphaFoldDB" id="A0A097QSU6"/>
<accession>A0A097QSU6</accession>
<dbReference type="STRING" id="1505907.TEU_04035"/>
<reference evidence="1 2" key="1">
    <citation type="journal article" date="2015" name="Int. J. Syst. Evol. Microbiol.">
        <title>Thermococcus eurythermalis sp. nov., a conditional piezophilic hyperthermophilic archaeon with a wide temperature range isolated from an oil-immersed chimney in the Guaymas Basin.</title>
        <authorList>
            <person name="Zhao W."/>
            <person name="Zeng X."/>
            <person name="Xiao X."/>
        </authorList>
    </citation>
    <scope>NUCLEOTIDE SEQUENCE [LARGE SCALE GENOMIC DNA]</scope>
    <source>
        <strain evidence="1 2">A501</strain>
    </source>
</reference>